<keyword evidence="3" id="KW-1185">Reference proteome</keyword>
<dbReference type="CDD" id="cd05233">
    <property type="entry name" value="SDR_c"/>
    <property type="match status" value="1"/>
</dbReference>
<name>A0ABU4VLK4_9ACTN</name>
<sequence length="269" mass="27547">MSDATNPGAPRGARRRALVTGASQGIGRGIALSLADAGMDLALVARGREGLDATVAQAAPRTDGAVVALTADLAVREESAALAERAAEALGGVPDVFVHCSGIARNGAVGSLEVAEWDRSMEVNVTSAFVIASDLVPAMREQGWGRIVTICSLYSRYAVSHTAAYASSKHALHGLTRVLAAELAGHGGTANAIMPGWVDTEMVRGEAAKAAAARGATPEEMVRKFLRNQPINRMVDTSEVGALTAFLCSDAAAAINGQGINIDGGSVQS</sequence>
<dbReference type="RefSeq" id="WP_319954851.1">
    <property type="nucleotide sequence ID" value="NZ_JAXAVX010000007.1"/>
</dbReference>
<dbReference type="GO" id="GO:0016491">
    <property type="term" value="F:oxidoreductase activity"/>
    <property type="evidence" value="ECO:0007669"/>
    <property type="project" value="UniProtKB-KW"/>
</dbReference>
<dbReference type="PROSITE" id="PS00061">
    <property type="entry name" value="ADH_SHORT"/>
    <property type="match status" value="1"/>
</dbReference>
<dbReference type="PANTHER" id="PTHR42879:SF2">
    <property type="entry name" value="3-OXOACYL-[ACYL-CARRIER-PROTEIN] REDUCTASE FABG"/>
    <property type="match status" value="1"/>
</dbReference>
<dbReference type="SUPFAM" id="SSF51735">
    <property type="entry name" value="NAD(P)-binding Rossmann-fold domains"/>
    <property type="match status" value="1"/>
</dbReference>
<keyword evidence="2" id="KW-0560">Oxidoreductase</keyword>
<comment type="similarity">
    <text evidence="1">Belongs to the short-chain dehydrogenases/reductases (SDR) family.</text>
</comment>
<dbReference type="PRINTS" id="PR00080">
    <property type="entry name" value="SDRFAMILY"/>
</dbReference>
<comment type="caution">
    <text evidence="2">The sequence shown here is derived from an EMBL/GenBank/DDBJ whole genome shotgun (WGS) entry which is preliminary data.</text>
</comment>
<gene>
    <name evidence="2" type="ORF">SK069_13900</name>
</gene>
<dbReference type="InterPro" id="IPR002347">
    <property type="entry name" value="SDR_fam"/>
</dbReference>
<evidence type="ECO:0000313" key="3">
    <source>
        <dbReference type="Proteomes" id="UP001277761"/>
    </source>
</evidence>
<accession>A0ABU4VLK4</accession>
<dbReference type="PRINTS" id="PR00081">
    <property type="entry name" value="GDHRDH"/>
</dbReference>
<proteinExistence type="inferred from homology"/>
<dbReference type="EMBL" id="JAXAVX010000007">
    <property type="protein sequence ID" value="MDX8152695.1"/>
    <property type="molecule type" value="Genomic_DNA"/>
</dbReference>
<dbReference type="InterPro" id="IPR020904">
    <property type="entry name" value="Sc_DH/Rdtase_CS"/>
</dbReference>
<dbReference type="Pfam" id="PF13561">
    <property type="entry name" value="adh_short_C2"/>
    <property type="match status" value="1"/>
</dbReference>
<protein>
    <submittedName>
        <fullName evidence="2">SDR family oxidoreductase</fullName>
        <ecNumber evidence="2">1.-.-.-</ecNumber>
    </submittedName>
</protein>
<dbReference type="PANTHER" id="PTHR42879">
    <property type="entry name" value="3-OXOACYL-(ACYL-CARRIER-PROTEIN) REDUCTASE"/>
    <property type="match status" value="1"/>
</dbReference>
<reference evidence="2 3" key="1">
    <citation type="submission" date="2023-11" db="EMBL/GenBank/DDBJ databases">
        <authorList>
            <person name="Xu M."/>
            <person name="Jiang T."/>
        </authorList>
    </citation>
    <scope>NUCLEOTIDE SEQUENCE [LARGE SCALE GENOMIC DNA]</scope>
    <source>
        <strain evidence="2 3">SD</strain>
    </source>
</reference>
<dbReference type="Gene3D" id="3.40.50.720">
    <property type="entry name" value="NAD(P)-binding Rossmann-like Domain"/>
    <property type="match status" value="1"/>
</dbReference>
<dbReference type="InterPro" id="IPR036291">
    <property type="entry name" value="NAD(P)-bd_dom_sf"/>
</dbReference>
<dbReference type="Proteomes" id="UP001277761">
    <property type="component" value="Unassembled WGS sequence"/>
</dbReference>
<organism evidence="2 3">
    <name type="scientific">Patulibacter brassicae</name>
    <dbReference type="NCBI Taxonomy" id="1705717"/>
    <lineage>
        <taxon>Bacteria</taxon>
        <taxon>Bacillati</taxon>
        <taxon>Actinomycetota</taxon>
        <taxon>Thermoleophilia</taxon>
        <taxon>Solirubrobacterales</taxon>
        <taxon>Patulibacteraceae</taxon>
        <taxon>Patulibacter</taxon>
    </lineage>
</organism>
<dbReference type="InterPro" id="IPR050259">
    <property type="entry name" value="SDR"/>
</dbReference>
<evidence type="ECO:0000313" key="2">
    <source>
        <dbReference type="EMBL" id="MDX8152695.1"/>
    </source>
</evidence>
<evidence type="ECO:0000256" key="1">
    <source>
        <dbReference type="ARBA" id="ARBA00006484"/>
    </source>
</evidence>
<dbReference type="EC" id="1.-.-.-" evidence="2"/>